<dbReference type="InterPro" id="IPR016032">
    <property type="entry name" value="Sig_transdc_resp-reg_C-effctor"/>
</dbReference>
<evidence type="ECO:0000313" key="3">
    <source>
        <dbReference type="Proteomes" id="UP000019439"/>
    </source>
</evidence>
<dbReference type="SUPFAM" id="SSF46894">
    <property type="entry name" value="C-terminal effector domain of the bipartite response regulators"/>
    <property type="match status" value="1"/>
</dbReference>
<dbReference type="EMBL" id="CP007231">
    <property type="protein sequence ID" value="AHK22059.1"/>
    <property type="molecule type" value="Genomic_DNA"/>
</dbReference>
<keyword evidence="3" id="KW-1185">Reference proteome</keyword>
<dbReference type="Proteomes" id="UP000019439">
    <property type="component" value="Plasmid unnamed"/>
</dbReference>
<dbReference type="GeneID" id="96666292"/>
<reference evidence="2 3" key="1">
    <citation type="journal article" date="2014" name="Genome Announc.">
        <title>Genome Sequence of Yersinia similis Y228T, a Member of the Yersinia pseudotuberculosis Complex.</title>
        <authorList>
            <person name="Sprague L.D."/>
            <person name="Neubauer H."/>
        </authorList>
    </citation>
    <scope>NUCLEOTIDE SEQUENCE [LARGE SCALE GENOMIC DNA]</scope>
    <source>
        <strain evidence="2 3">228</strain>
    </source>
</reference>
<organism evidence="2 3">
    <name type="scientific">Yersinia similis</name>
    <dbReference type="NCBI Taxonomy" id="367190"/>
    <lineage>
        <taxon>Bacteria</taxon>
        <taxon>Pseudomonadati</taxon>
        <taxon>Pseudomonadota</taxon>
        <taxon>Gammaproteobacteria</taxon>
        <taxon>Enterobacterales</taxon>
        <taxon>Yersiniaceae</taxon>
        <taxon>Yersinia</taxon>
    </lineage>
</organism>
<accession>A0ABM5Q4E9</accession>
<dbReference type="InterPro" id="IPR036388">
    <property type="entry name" value="WH-like_DNA-bd_sf"/>
</dbReference>
<name>A0ABM5Q4E9_9GAMM</name>
<protein>
    <recommendedName>
        <fullName evidence="1">RNA polymerase sigma factor 70 region 4 type 2 domain-containing protein</fullName>
    </recommendedName>
</protein>
<dbReference type="InterPro" id="IPR013249">
    <property type="entry name" value="RNA_pol_sigma70_r4_t2"/>
</dbReference>
<dbReference type="Pfam" id="PF08281">
    <property type="entry name" value="Sigma70_r4_2"/>
    <property type="match status" value="1"/>
</dbReference>
<proteinExistence type="predicted"/>
<evidence type="ECO:0000313" key="2">
    <source>
        <dbReference type="EMBL" id="AHK22059.1"/>
    </source>
</evidence>
<evidence type="ECO:0000259" key="1">
    <source>
        <dbReference type="Pfam" id="PF08281"/>
    </source>
</evidence>
<gene>
    <name evidence="2" type="ORF">BF17_00035</name>
</gene>
<geneLocation type="plasmid" evidence="3"/>
<sequence length="97" mass="11373">MLNLDVFWKLRLMFPELTESQFQVLMFYAFGSDNESIADILGCSVVAIKKTLQRIKQDLCIDKLDTARIIYHSRIQTAMMAPDDFPKKYYEAMNKKQ</sequence>
<dbReference type="Gene3D" id="1.10.10.10">
    <property type="entry name" value="Winged helix-like DNA-binding domain superfamily/Winged helix DNA-binding domain"/>
    <property type="match status" value="1"/>
</dbReference>
<dbReference type="RefSeq" id="WP_025384495.1">
    <property type="nucleotide sequence ID" value="NZ_CGBP01000026.1"/>
</dbReference>
<keyword evidence="2" id="KW-0614">Plasmid</keyword>
<feature type="domain" description="RNA polymerase sigma factor 70 region 4 type 2" evidence="1">
    <location>
        <begin position="9"/>
        <end position="59"/>
    </location>
</feature>